<comment type="caution">
    <text evidence="2">The sequence shown here is derived from an EMBL/GenBank/DDBJ whole genome shotgun (WGS) entry which is preliminary data.</text>
</comment>
<sequence length="169" mass="17642">MRGTSPGGSAKTVRSQAQEDEAQIAACRPCQWTPTPLRGASDAGRRSVTLKTAPANAREIVDDGPSCGGPQNGSSSSASLAPRFNTRRTILAITRVDARIANNLGEGLAGTPDATQPSCPTVTPSRACSSLAAERLILGFLPSSMLDGFSEHPYSMVLAACTLQRDDLR</sequence>
<evidence type="ECO:0000313" key="2">
    <source>
        <dbReference type="EMBL" id="KAJ7656660.1"/>
    </source>
</evidence>
<reference evidence="2" key="1">
    <citation type="submission" date="2023-03" db="EMBL/GenBank/DDBJ databases">
        <title>Massive genome expansion in bonnet fungi (Mycena s.s.) driven by repeated elements and novel gene families across ecological guilds.</title>
        <authorList>
            <consortium name="Lawrence Berkeley National Laboratory"/>
            <person name="Harder C.B."/>
            <person name="Miyauchi S."/>
            <person name="Viragh M."/>
            <person name="Kuo A."/>
            <person name="Thoen E."/>
            <person name="Andreopoulos B."/>
            <person name="Lu D."/>
            <person name="Skrede I."/>
            <person name="Drula E."/>
            <person name="Henrissat B."/>
            <person name="Morin E."/>
            <person name="Kohler A."/>
            <person name="Barry K."/>
            <person name="LaButti K."/>
            <person name="Morin E."/>
            <person name="Salamov A."/>
            <person name="Lipzen A."/>
            <person name="Mereny Z."/>
            <person name="Hegedus B."/>
            <person name="Baldrian P."/>
            <person name="Stursova M."/>
            <person name="Weitz H."/>
            <person name="Taylor A."/>
            <person name="Grigoriev I.V."/>
            <person name="Nagy L.G."/>
            <person name="Martin F."/>
            <person name="Kauserud H."/>
        </authorList>
    </citation>
    <scope>NUCLEOTIDE SEQUENCE</scope>
    <source>
        <strain evidence="2">CBHHK067</strain>
    </source>
</reference>
<dbReference type="AlphaFoldDB" id="A0AAD7CPL6"/>
<dbReference type="EMBL" id="JARKIE010000297">
    <property type="protein sequence ID" value="KAJ7656660.1"/>
    <property type="molecule type" value="Genomic_DNA"/>
</dbReference>
<name>A0AAD7CPL6_MYCRO</name>
<evidence type="ECO:0000256" key="1">
    <source>
        <dbReference type="SAM" id="MobiDB-lite"/>
    </source>
</evidence>
<gene>
    <name evidence="2" type="ORF">B0H17DRAFT_1213713</name>
</gene>
<proteinExistence type="predicted"/>
<protein>
    <submittedName>
        <fullName evidence="2">Uncharacterized protein</fullName>
    </submittedName>
</protein>
<keyword evidence="3" id="KW-1185">Reference proteome</keyword>
<evidence type="ECO:0000313" key="3">
    <source>
        <dbReference type="Proteomes" id="UP001221757"/>
    </source>
</evidence>
<dbReference type="Proteomes" id="UP001221757">
    <property type="component" value="Unassembled WGS sequence"/>
</dbReference>
<feature type="region of interest" description="Disordered" evidence="1">
    <location>
        <begin position="1"/>
        <end position="81"/>
    </location>
</feature>
<accession>A0AAD7CPL6</accession>
<organism evidence="2 3">
    <name type="scientific">Mycena rosella</name>
    <name type="common">Pink bonnet</name>
    <name type="synonym">Agaricus rosellus</name>
    <dbReference type="NCBI Taxonomy" id="1033263"/>
    <lineage>
        <taxon>Eukaryota</taxon>
        <taxon>Fungi</taxon>
        <taxon>Dikarya</taxon>
        <taxon>Basidiomycota</taxon>
        <taxon>Agaricomycotina</taxon>
        <taxon>Agaricomycetes</taxon>
        <taxon>Agaricomycetidae</taxon>
        <taxon>Agaricales</taxon>
        <taxon>Marasmiineae</taxon>
        <taxon>Mycenaceae</taxon>
        <taxon>Mycena</taxon>
    </lineage>
</organism>